<dbReference type="Pfam" id="PF02576">
    <property type="entry name" value="RimP_N"/>
    <property type="match status" value="1"/>
</dbReference>
<evidence type="ECO:0000256" key="3">
    <source>
        <dbReference type="HAMAP-Rule" id="MF_01077"/>
    </source>
</evidence>
<gene>
    <name evidence="3 7" type="primary">rimP</name>
    <name evidence="7" type="ORF">PQU92_07330</name>
</gene>
<evidence type="ECO:0000259" key="5">
    <source>
        <dbReference type="Pfam" id="PF02576"/>
    </source>
</evidence>
<name>A0ABT5HSN7_9CAUL</name>
<dbReference type="InterPro" id="IPR028989">
    <property type="entry name" value="RimP_N"/>
</dbReference>
<comment type="similarity">
    <text evidence="3">Belongs to the RimP family.</text>
</comment>
<evidence type="ECO:0000256" key="4">
    <source>
        <dbReference type="SAM" id="MobiDB-lite"/>
    </source>
</evidence>
<keyword evidence="8" id="KW-1185">Reference proteome</keyword>
<dbReference type="InterPro" id="IPR036847">
    <property type="entry name" value="RimP_C_sf"/>
</dbReference>
<comment type="caution">
    <text evidence="7">The sequence shown here is derived from an EMBL/GenBank/DDBJ whole genome shotgun (WGS) entry which is preliminary data.</text>
</comment>
<comment type="function">
    <text evidence="3">Required for maturation of 30S ribosomal subunits.</text>
</comment>
<feature type="region of interest" description="Disordered" evidence="4">
    <location>
        <begin position="197"/>
        <end position="249"/>
    </location>
</feature>
<feature type="domain" description="Ribosome maturation factor RimP C-terminal" evidence="6">
    <location>
        <begin position="119"/>
        <end position="185"/>
    </location>
</feature>
<keyword evidence="1 3" id="KW-0963">Cytoplasm</keyword>
<dbReference type="Proteomes" id="UP001214854">
    <property type="component" value="Unassembled WGS sequence"/>
</dbReference>
<sequence>MATAAALQKASRFFVAQSEEPKEHLLRAKTTEDRKLIEAFDPIAETLGLDIVRVRLMGSNKPGGARRLQIMAERKTDGEISVNQCARLSRAVSGYLEETDPISGEYILEVSSPGIDRPLTRLKDFDTYQGLVARLELDRLAEGRKRFRGTLAGTEDGEYIAIDLEDEEDTAMIPFAWIVDAKLVLNDELMKLGAEKAAARRDQEEDEDDEDFEDDVDFGDEEDDDFEDADNDDFDDADFDDESDDNKPN</sequence>
<dbReference type="Gene3D" id="3.30.300.70">
    <property type="entry name" value="RimP-like superfamily, N-terminal"/>
    <property type="match status" value="1"/>
</dbReference>
<dbReference type="InterPro" id="IPR035956">
    <property type="entry name" value="RimP_N_sf"/>
</dbReference>
<dbReference type="CDD" id="cd01734">
    <property type="entry name" value="YlxS_C"/>
    <property type="match status" value="1"/>
</dbReference>
<dbReference type="HAMAP" id="MF_01077">
    <property type="entry name" value="RimP"/>
    <property type="match status" value="1"/>
</dbReference>
<organism evidence="7 8">
    <name type="scientific">Asticcacaulis aquaticus</name>
    <dbReference type="NCBI Taxonomy" id="2984212"/>
    <lineage>
        <taxon>Bacteria</taxon>
        <taxon>Pseudomonadati</taxon>
        <taxon>Pseudomonadota</taxon>
        <taxon>Alphaproteobacteria</taxon>
        <taxon>Caulobacterales</taxon>
        <taxon>Caulobacteraceae</taxon>
        <taxon>Asticcacaulis</taxon>
    </lineage>
</organism>
<accession>A0ABT5HSN7</accession>
<proteinExistence type="inferred from homology"/>
<protein>
    <recommendedName>
        <fullName evidence="3">Ribosome maturation factor RimP</fullName>
    </recommendedName>
</protein>
<evidence type="ECO:0000256" key="2">
    <source>
        <dbReference type="ARBA" id="ARBA00022517"/>
    </source>
</evidence>
<evidence type="ECO:0000313" key="7">
    <source>
        <dbReference type="EMBL" id="MDC7683083.1"/>
    </source>
</evidence>
<dbReference type="NCBIfam" id="NF000932">
    <property type="entry name" value="PRK00092.2-5"/>
    <property type="match status" value="1"/>
</dbReference>
<dbReference type="SUPFAM" id="SSF75420">
    <property type="entry name" value="YhbC-like, N-terminal domain"/>
    <property type="match status" value="1"/>
</dbReference>
<dbReference type="Pfam" id="PF17384">
    <property type="entry name" value="DUF150_C"/>
    <property type="match status" value="1"/>
</dbReference>
<dbReference type="PANTHER" id="PTHR33867">
    <property type="entry name" value="RIBOSOME MATURATION FACTOR RIMP"/>
    <property type="match status" value="1"/>
</dbReference>
<evidence type="ECO:0000313" key="8">
    <source>
        <dbReference type="Proteomes" id="UP001214854"/>
    </source>
</evidence>
<keyword evidence="2 3" id="KW-0690">Ribosome biogenesis</keyword>
<dbReference type="SUPFAM" id="SSF74942">
    <property type="entry name" value="YhbC-like, C-terminal domain"/>
    <property type="match status" value="1"/>
</dbReference>
<evidence type="ECO:0000256" key="1">
    <source>
        <dbReference type="ARBA" id="ARBA00022490"/>
    </source>
</evidence>
<feature type="domain" description="Ribosome maturation factor RimP N-terminal" evidence="5">
    <location>
        <begin position="41"/>
        <end position="116"/>
    </location>
</feature>
<evidence type="ECO:0000259" key="6">
    <source>
        <dbReference type="Pfam" id="PF17384"/>
    </source>
</evidence>
<dbReference type="InterPro" id="IPR028998">
    <property type="entry name" value="RimP_C"/>
</dbReference>
<feature type="compositionally biased region" description="Acidic residues" evidence="4">
    <location>
        <begin position="204"/>
        <end position="249"/>
    </location>
</feature>
<dbReference type="EMBL" id="JAQQKX010000004">
    <property type="protein sequence ID" value="MDC7683083.1"/>
    <property type="molecule type" value="Genomic_DNA"/>
</dbReference>
<dbReference type="PANTHER" id="PTHR33867:SF1">
    <property type="entry name" value="RIBOSOME MATURATION FACTOR RIMP"/>
    <property type="match status" value="1"/>
</dbReference>
<comment type="subcellular location">
    <subcellularLocation>
        <location evidence="3">Cytoplasm</location>
    </subcellularLocation>
</comment>
<dbReference type="InterPro" id="IPR003728">
    <property type="entry name" value="Ribosome_maturation_RimP"/>
</dbReference>
<reference evidence="7 8" key="1">
    <citation type="submission" date="2023-01" db="EMBL/GenBank/DDBJ databases">
        <title>Novel species of the genus Asticcacaulis isolated from rivers.</title>
        <authorList>
            <person name="Lu H."/>
        </authorList>
    </citation>
    <scope>NUCLEOTIDE SEQUENCE [LARGE SCALE GENOMIC DNA]</scope>
    <source>
        <strain evidence="7 8">BYS171W</strain>
    </source>
</reference>